<dbReference type="OrthoDB" id="231542at2"/>
<sequence length="492" mass="54036">MLRNVSLVLIVFSSLLVSTSILIADDLESSSIEPSIVASAIQSDFEGDERLAVGSLKVEMNGGLVTLSGQVDSLQDKNLASRIAKRTLGVEAVLNQILVRTSDRPDDAIRKDVLKVLHITDSVDKPQIVVDVTAGEVAMTGKVDSLSEKRIAEFTASGVRGVTNVVNQMTVNLLTPRSDQQLREEVNALLVQSVYLDDADVEVNVQDHIAMLSGKVSTAEMKDRLEEVAEVRGIKKVDVSRVEVDPSSADGTRRKSRYADVTDEKISDALLRVLHADPVVFGEADAISASVDSGIVTLTGSVTRLRIKEKSERLAMDVIGVQQVSNELKIEFSDRSPSDSDIIRETQEAVRLSAYLDRRDVRVHCQRAHVSLYGIVESETEKQIAGWLAGGVTGVVHVNNSLAVENNWKEKSDKKIKEDLERKLKFALFDTSNQIEVTVENGVAILRGEVDTWRQWQAVLDLTVEAGAKHPHSLINVRYHPPHGASRIYVPR</sequence>
<comment type="caution">
    <text evidence="2">The sequence shown here is derived from an EMBL/GenBank/DDBJ whole genome shotgun (WGS) entry which is preliminary data.</text>
</comment>
<feature type="domain" description="BON" evidence="1">
    <location>
        <begin position="338"/>
        <end position="406"/>
    </location>
</feature>
<feature type="domain" description="BON" evidence="1">
    <location>
        <begin position="178"/>
        <end position="246"/>
    </location>
</feature>
<dbReference type="EMBL" id="SJPX01000003">
    <property type="protein sequence ID" value="TWU51268.1"/>
    <property type="molecule type" value="Genomic_DNA"/>
</dbReference>
<gene>
    <name evidence="2" type="ORF">Poly59_28600</name>
</gene>
<accession>A0A5C6EQR5</accession>
<dbReference type="PANTHER" id="PTHR34606:SF15">
    <property type="entry name" value="BON DOMAIN-CONTAINING PROTEIN"/>
    <property type="match status" value="1"/>
</dbReference>
<dbReference type="PANTHER" id="PTHR34606">
    <property type="entry name" value="BON DOMAIN-CONTAINING PROTEIN"/>
    <property type="match status" value="1"/>
</dbReference>
<dbReference type="AlphaFoldDB" id="A0A5C6EQR5"/>
<dbReference type="Gene3D" id="3.30.1340.30">
    <property type="match status" value="6"/>
</dbReference>
<feature type="domain" description="BON" evidence="1">
    <location>
        <begin position="105"/>
        <end position="173"/>
    </location>
</feature>
<dbReference type="InterPro" id="IPR014004">
    <property type="entry name" value="Transpt-assoc_nodulatn_dom_bac"/>
</dbReference>
<evidence type="ECO:0000313" key="2">
    <source>
        <dbReference type="EMBL" id="TWU51268.1"/>
    </source>
</evidence>
<dbReference type="Pfam" id="PF04972">
    <property type="entry name" value="BON"/>
    <property type="match status" value="6"/>
</dbReference>
<organism evidence="2 3">
    <name type="scientific">Rubripirellula reticaptiva</name>
    <dbReference type="NCBI Taxonomy" id="2528013"/>
    <lineage>
        <taxon>Bacteria</taxon>
        <taxon>Pseudomonadati</taxon>
        <taxon>Planctomycetota</taxon>
        <taxon>Planctomycetia</taxon>
        <taxon>Pirellulales</taxon>
        <taxon>Pirellulaceae</taxon>
        <taxon>Rubripirellula</taxon>
    </lineage>
</organism>
<dbReference type="InterPro" id="IPR007055">
    <property type="entry name" value="BON_dom"/>
</dbReference>
<proteinExistence type="predicted"/>
<name>A0A5C6EQR5_9BACT</name>
<evidence type="ECO:0000313" key="3">
    <source>
        <dbReference type="Proteomes" id="UP000317977"/>
    </source>
</evidence>
<dbReference type="PROSITE" id="PS50914">
    <property type="entry name" value="BON"/>
    <property type="match status" value="5"/>
</dbReference>
<dbReference type="SMART" id="SM00749">
    <property type="entry name" value="BON"/>
    <property type="match status" value="3"/>
</dbReference>
<feature type="domain" description="BON" evidence="1">
    <location>
        <begin position="262"/>
        <end position="332"/>
    </location>
</feature>
<dbReference type="InterPro" id="IPR051686">
    <property type="entry name" value="Lipoprotein_DolP"/>
</dbReference>
<dbReference type="Proteomes" id="UP000317977">
    <property type="component" value="Unassembled WGS sequence"/>
</dbReference>
<protein>
    <submittedName>
        <fullName evidence="2">Periplasmic protein</fullName>
    </submittedName>
</protein>
<keyword evidence="3" id="KW-1185">Reference proteome</keyword>
<evidence type="ECO:0000259" key="1">
    <source>
        <dbReference type="PROSITE" id="PS50914"/>
    </source>
</evidence>
<feature type="domain" description="BON" evidence="1">
    <location>
        <begin position="33"/>
        <end position="101"/>
    </location>
</feature>
<reference evidence="2 3" key="1">
    <citation type="submission" date="2019-02" db="EMBL/GenBank/DDBJ databases">
        <title>Deep-cultivation of Planctomycetes and their phenomic and genomic characterization uncovers novel biology.</title>
        <authorList>
            <person name="Wiegand S."/>
            <person name="Jogler M."/>
            <person name="Boedeker C."/>
            <person name="Pinto D."/>
            <person name="Vollmers J."/>
            <person name="Rivas-Marin E."/>
            <person name="Kohn T."/>
            <person name="Peeters S.H."/>
            <person name="Heuer A."/>
            <person name="Rast P."/>
            <person name="Oberbeckmann S."/>
            <person name="Bunk B."/>
            <person name="Jeske O."/>
            <person name="Meyerdierks A."/>
            <person name="Storesund J.E."/>
            <person name="Kallscheuer N."/>
            <person name="Luecker S."/>
            <person name="Lage O.M."/>
            <person name="Pohl T."/>
            <person name="Merkel B.J."/>
            <person name="Hornburger P."/>
            <person name="Mueller R.-W."/>
            <person name="Bruemmer F."/>
            <person name="Labrenz M."/>
            <person name="Spormann A.M."/>
            <person name="Op Den Camp H."/>
            <person name="Overmann J."/>
            <person name="Amann R."/>
            <person name="Jetten M.S.M."/>
            <person name="Mascher T."/>
            <person name="Medema M.H."/>
            <person name="Devos D.P."/>
            <person name="Kaster A.-K."/>
            <person name="Ovreas L."/>
            <person name="Rohde M."/>
            <person name="Galperin M.Y."/>
            <person name="Jogler C."/>
        </authorList>
    </citation>
    <scope>NUCLEOTIDE SEQUENCE [LARGE SCALE GENOMIC DNA]</scope>
    <source>
        <strain evidence="2 3">Poly59</strain>
    </source>
</reference>